<evidence type="ECO:0000259" key="2">
    <source>
        <dbReference type="Pfam" id="PF01425"/>
    </source>
</evidence>
<dbReference type="InterPro" id="IPR023631">
    <property type="entry name" value="Amidase_dom"/>
</dbReference>
<dbReference type="InterPro" id="IPR020556">
    <property type="entry name" value="Amidase_CS"/>
</dbReference>
<evidence type="ECO:0000313" key="4">
    <source>
        <dbReference type="Proteomes" id="UP000198538"/>
    </source>
</evidence>
<comment type="similarity">
    <text evidence="1">Belongs to the amidase family.</text>
</comment>
<dbReference type="EMBL" id="FMVM01000003">
    <property type="protein sequence ID" value="SCY18323.1"/>
    <property type="molecule type" value="Genomic_DNA"/>
</dbReference>
<protein>
    <submittedName>
        <fullName evidence="3">Amidase</fullName>
    </submittedName>
</protein>
<dbReference type="NCBIfam" id="NF005099">
    <property type="entry name" value="PRK06529.1"/>
    <property type="match status" value="1"/>
</dbReference>
<dbReference type="Gene3D" id="3.90.1300.10">
    <property type="entry name" value="Amidase signature (AS) domain"/>
    <property type="match status" value="1"/>
</dbReference>
<dbReference type="STRING" id="582692.SAMN05720606_10335"/>
<feature type="domain" description="Amidase" evidence="2">
    <location>
        <begin position="46"/>
        <end position="494"/>
    </location>
</feature>
<dbReference type="PROSITE" id="PS00571">
    <property type="entry name" value="AMIDASES"/>
    <property type="match status" value="1"/>
</dbReference>
<gene>
    <name evidence="3" type="ORF">SAMN05720606_10335</name>
</gene>
<name>A0A1G5DU87_9BACL</name>
<dbReference type="Proteomes" id="UP000198538">
    <property type="component" value="Unassembled WGS sequence"/>
</dbReference>
<keyword evidence="4" id="KW-1185">Reference proteome</keyword>
<dbReference type="AlphaFoldDB" id="A0A1G5DU87"/>
<evidence type="ECO:0000313" key="3">
    <source>
        <dbReference type="EMBL" id="SCY18323.1"/>
    </source>
</evidence>
<dbReference type="PANTHER" id="PTHR11895">
    <property type="entry name" value="TRANSAMIDASE"/>
    <property type="match status" value="1"/>
</dbReference>
<dbReference type="InterPro" id="IPR000120">
    <property type="entry name" value="Amidase"/>
</dbReference>
<dbReference type="SUPFAM" id="SSF75304">
    <property type="entry name" value="Amidase signature (AS) enzymes"/>
    <property type="match status" value="1"/>
</dbReference>
<sequence length="521" mass="57022">MELGTRYPTGTIFREERLLMSSFSYTSYDAIGLAELIRSREVSPVELLEAAYARLEEVNPHLNAVIRTYETRARQEASMVRPGEQPFAGVPLLLKDISQSLEGELLTSGSRLFSEHRALRNSNFVTRLLEAGFIVIGHTNTPEFGLKNITEPRLHGPTRNPWNVNHSPGGSSGGAAAAVASGIVPLAGASDGGGSIRIPASFSGLFGLKPTRGRTPVGPGVGRQWQGASIDFAVSRSVRDSAALLDTLQIIQPEAAFHAPLFSGSYLADMNYPHQRKWRIAYTMDSPVGTPVSEDAKEAVMKLVHFLESQGHHVEEKLSPVNGVRLMENYYMMNSGEMAAMISSMEQSMGRSLTADDMEIESWVLAEAGKKVSAAEFVHSLAEWDVAAAQMSTLFERYDFYITPVNAFPAPRIGELTPHAEQIQHLMSVSDLDKTAQQELIYEMFKPSLTYTPFTQLANLTGQPAISLPLHLTAEGLPMGVQVMATKGREDWLLHLAGQLESTELWVGMEANPMFPTSTKA</sequence>
<evidence type="ECO:0000256" key="1">
    <source>
        <dbReference type="ARBA" id="ARBA00009199"/>
    </source>
</evidence>
<organism evidence="3 4">
    <name type="scientific">Paenibacillus polysaccharolyticus</name>
    <dbReference type="NCBI Taxonomy" id="582692"/>
    <lineage>
        <taxon>Bacteria</taxon>
        <taxon>Bacillati</taxon>
        <taxon>Bacillota</taxon>
        <taxon>Bacilli</taxon>
        <taxon>Bacillales</taxon>
        <taxon>Paenibacillaceae</taxon>
        <taxon>Paenibacillus</taxon>
    </lineage>
</organism>
<dbReference type="GO" id="GO:0003824">
    <property type="term" value="F:catalytic activity"/>
    <property type="evidence" value="ECO:0007669"/>
    <property type="project" value="InterPro"/>
</dbReference>
<proteinExistence type="inferred from homology"/>
<dbReference type="Pfam" id="PF01425">
    <property type="entry name" value="Amidase"/>
    <property type="match status" value="1"/>
</dbReference>
<reference evidence="4" key="1">
    <citation type="submission" date="2016-10" db="EMBL/GenBank/DDBJ databases">
        <authorList>
            <person name="Varghese N."/>
            <person name="Submissions S."/>
        </authorList>
    </citation>
    <scope>NUCLEOTIDE SEQUENCE [LARGE SCALE GENOMIC DNA]</scope>
    <source>
        <strain evidence="4">BL9</strain>
    </source>
</reference>
<accession>A0A1G5DU87</accession>
<dbReference type="InterPro" id="IPR036928">
    <property type="entry name" value="AS_sf"/>
</dbReference>
<dbReference type="PANTHER" id="PTHR11895:SF7">
    <property type="entry name" value="GLUTAMYL-TRNA(GLN) AMIDOTRANSFERASE SUBUNIT A, MITOCHONDRIAL"/>
    <property type="match status" value="1"/>
</dbReference>